<dbReference type="AlphaFoldDB" id="A0A399QR17"/>
<dbReference type="EMBL" id="QWEA01000609">
    <property type="protein sequence ID" value="RIJ19979.1"/>
    <property type="molecule type" value="Genomic_DNA"/>
</dbReference>
<dbReference type="Proteomes" id="UP000266634">
    <property type="component" value="Unassembled WGS sequence"/>
</dbReference>
<comment type="caution">
    <text evidence="1">The sequence shown here is derived from an EMBL/GenBank/DDBJ whole genome shotgun (WGS) entry which is preliminary data.</text>
</comment>
<organism evidence="1 2">
    <name type="scientific">Clavibacter michiganensis subsp. insidiosus</name>
    <dbReference type="NCBI Taxonomy" id="33014"/>
    <lineage>
        <taxon>Bacteria</taxon>
        <taxon>Bacillati</taxon>
        <taxon>Actinomycetota</taxon>
        <taxon>Actinomycetes</taxon>
        <taxon>Micrococcales</taxon>
        <taxon>Microbacteriaceae</taxon>
        <taxon>Clavibacter</taxon>
    </lineage>
</organism>
<feature type="non-terminal residue" evidence="1">
    <location>
        <position position="1"/>
    </location>
</feature>
<evidence type="ECO:0000313" key="2">
    <source>
        <dbReference type="Proteomes" id="UP000266634"/>
    </source>
</evidence>
<name>A0A399QR17_9MICO</name>
<sequence>PLADGILAVGPAVLRTERPLVVDDAADGARLF</sequence>
<evidence type="ECO:0000313" key="1">
    <source>
        <dbReference type="EMBL" id="RIJ19979.1"/>
    </source>
</evidence>
<proteinExistence type="predicted"/>
<accession>A0A399QR17</accession>
<gene>
    <name evidence="1" type="ORF">DZF93_12870</name>
</gene>
<reference evidence="1 2" key="1">
    <citation type="submission" date="2018-08" db="EMBL/GenBank/DDBJ databases">
        <title>Genome Sequence of Clavibacter michiganensis Subspecies type strains, and the Atypical Peach-Colored Strains Isolated from Tomato.</title>
        <authorList>
            <person name="Osdaghi E."/>
            <person name="Portier P."/>
            <person name="Briand M."/>
            <person name="Jacques M.-A."/>
        </authorList>
    </citation>
    <scope>NUCLEOTIDE SEQUENCE [LARGE SCALE GENOMIC DNA]</scope>
    <source>
        <strain evidence="1 2">CFBP 6488</strain>
    </source>
</reference>
<protein>
    <submittedName>
        <fullName evidence="1">Molybdenum cofactor biosysynthesis protein</fullName>
    </submittedName>
</protein>